<keyword evidence="5" id="KW-0812">Transmembrane</keyword>
<dbReference type="GO" id="GO:0005524">
    <property type="term" value="F:ATP binding"/>
    <property type="evidence" value="ECO:0007669"/>
    <property type="project" value="UniProtKB-UniRule"/>
</dbReference>
<dbReference type="InterPro" id="IPR051343">
    <property type="entry name" value="G-type_lectin_kinases/EP1-like"/>
</dbReference>
<name>A0A8J4Q3X7_9ROSI</name>
<keyword evidence="4" id="KW-0547">Nucleotide-binding</keyword>
<keyword evidence="2" id="KW-1015">Disulfide bond</keyword>
<organism evidence="8 9">
    <name type="scientific">Castanea mollissima</name>
    <name type="common">Chinese chestnut</name>
    <dbReference type="NCBI Taxonomy" id="60419"/>
    <lineage>
        <taxon>Eukaryota</taxon>
        <taxon>Viridiplantae</taxon>
        <taxon>Streptophyta</taxon>
        <taxon>Embryophyta</taxon>
        <taxon>Tracheophyta</taxon>
        <taxon>Spermatophyta</taxon>
        <taxon>Magnoliopsida</taxon>
        <taxon>eudicotyledons</taxon>
        <taxon>Gunneridae</taxon>
        <taxon>Pentapetalae</taxon>
        <taxon>rosids</taxon>
        <taxon>fabids</taxon>
        <taxon>Fagales</taxon>
        <taxon>Fagaceae</taxon>
        <taxon>Castanea</taxon>
    </lineage>
</organism>
<protein>
    <recommendedName>
        <fullName evidence="7">Bulb-type lectin domain-containing protein</fullName>
    </recommendedName>
</protein>
<dbReference type="PROSITE" id="PS50927">
    <property type="entry name" value="BULB_LECTIN"/>
    <property type="match status" value="1"/>
</dbReference>
<keyword evidence="4" id="KW-0067">ATP-binding</keyword>
<evidence type="ECO:0000256" key="2">
    <source>
        <dbReference type="ARBA" id="ARBA00023157"/>
    </source>
</evidence>
<evidence type="ECO:0000259" key="7">
    <source>
        <dbReference type="PROSITE" id="PS50927"/>
    </source>
</evidence>
<reference evidence="8" key="1">
    <citation type="submission" date="2020-03" db="EMBL/GenBank/DDBJ databases">
        <title>Castanea mollissima Vanexum genome sequencing.</title>
        <authorList>
            <person name="Staton M."/>
        </authorList>
    </citation>
    <scope>NUCLEOTIDE SEQUENCE</scope>
    <source>
        <tissue evidence="8">Leaf</tissue>
    </source>
</reference>
<evidence type="ECO:0000256" key="6">
    <source>
        <dbReference type="SAM" id="SignalP"/>
    </source>
</evidence>
<keyword evidence="5" id="KW-0472">Membrane</keyword>
<dbReference type="InterPro" id="IPR036426">
    <property type="entry name" value="Bulb-type_lectin_dom_sf"/>
</dbReference>
<feature type="chain" id="PRO_5035161014" description="Bulb-type lectin domain-containing protein" evidence="6">
    <location>
        <begin position="22"/>
        <end position="600"/>
    </location>
</feature>
<keyword evidence="9" id="KW-1185">Reference proteome</keyword>
<feature type="transmembrane region" description="Helical" evidence="5">
    <location>
        <begin position="442"/>
        <end position="468"/>
    </location>
</feature>
<feature type="binding site" evidence="4">
    <location>
        <position position="535"/>
    </location>
    <ligand>
        <name>ATP</name>
        <dbReference type="ChEBI" id="CHEBI:30616"/>
    </ligand>
</feature>
<dbReference type="Gene3D" id="2.90.10.10">
    <property type="entry name" value="Bulb-type lectin domain"/>
    <property type="match status" value="2"/>
</dbReference>
<evidence type="ECO:0000256" key="5">
    <source>
        <dbReference type="SAM" id="Phobius"/>
    </source>
</evidence>
<feature type="signal peptide" evidence="6">
    <location>
        <begin position="1"/>
        <end position="21"/>
    </location>
</feature>
<accession>A0A8J4Q3X7</accession>
<dbReference type="EMBL" id="JRKL02012971">
    <property type="protein sequence ID" value="KAF3943340.1"/>
    <property type="molecule type" value="Genomic_DNA"/>
</dbReference>
<dbReference type="InterPro" id="IPR017441">
    <property type="entry name" value="Protein_kinase_ATP_BS"/>
</dbReference>
<comment type="caution">
    <text evidence="8">The sequence shown here is derived from an EMBL/GenBank/DDBJ whole genome shotgun (WGS) entry which is preliminary data.</text>
</comment>
<dbReference type="PANTHER" id="PTHR47976">
    <property type="entry name" value="G-TYPE LECTIN S-RECEPTOR-LIKE SERINE/THREONINE-PROTEIN KINASE SD2-5"/>
    <property type="match status" value="1"/>
</dbReference>
<dbReference type="SUPFAM" id="SSF51110">
    <property type="entry name" value="alpha-D-mannose-specific plant lectins"/>
    <property type="match status" value="2"/>
</dbReference>
<dbReference type="PROSITE" id="PS00107">
    <property type="entry name" value="PROTEIN_KINASE_ATP"/>
    <property type="match status" value="1"/>
</dbReference>
<keyword evidence="3" id="KW-0325">Glycoprotein</keyword>
<keyword evidence="5" id="KW-1133">Transmembrane helix</keyword>
<dbReference type="Gene3D" id="3.30.200.20">
    <property type="entry name" value="Phosphorylase Kinase, domain 1"/>
    <property type="match status" value="1"/>
</dbReference>
<dbReference type="PANTHER" id="PTHR47976:SF49">
    <property type="entry name" value="RECEPTOR-LIKE SERINE_THREONINE-PROTEIN KINASE"/>
    <property type="match status" value="1"/>
</dbReference>
<dbReference type="OrthoDB" id="1668230at2759"/>
<dbReference type="SUPFAM" id="SSF56112">
    <property type="entry name" value="Protein kinase-like (PK-like)"/>
    <property type="match status" value="1"/>
</dbReference>
<gene>
    <name evidence="8" type="ORF">CMV_030094</name>
</gene>
<dbReference type="FunFam" id="2.90.10.10:FF:000006">
    <property type="entry name" value="Serine/threonine-protein kinase"/>
    <property type="match status" value="1"/>
</dbReference>
<keyword evidence="1 6" id="KW-0732">Signal</keyword>
<dbReference type="InterPro" id="IPR001480">
    <property type="entry name" value="Bulb-type_lectin_dom"/>
</dbReference>
<dbReference type="SMART" id="SM00108">
    <property type="entry name" value="B_lectin"/>
    <property type="match status" value="1"/>
</dbReference>
<dbReference type="InterPro" id="IPR011009">
    <property type="entry name" value="Kinase-like_dom_sf"/>
</dbReference>
<evidence type="ECO:0000313" key="8">
    <source>
        <dbReference type="EMBL" id="KAF3943340.1"/>
    </source>
</evidence>
<evidence type="ECO:0000256" key="3">
    <source>
        <dbReference type="ARBA" id="ARBA00023180"/>
    </source>
</evidence>
<dbReference type="AlphaFoldDB" id="A0A8J4Q3X7"/>
<proteinExistence type="predicted"/>
<dbReference type="Proteomes" id="UP000737018">
    <property type="component" value="Unassembled WGS sequence"/>
</dbReference>
<evidence type="ECO:0000313" key="9">
    <source>
        <dbReference type="Proteomes" id="UP000737018"/>
    </source>
</evidence>
<feature type="domain" description="Bulb-type lectin" evidence="7">
    <location>
        <begin position="26"/>
        <end position="152"/>
    </location>
</feature>
<evidence type="ECO:0000256" key="4">
    <source>
        <dbReference type="PROSITE-ProRule" id="PRU10141"/>
    </source>
</evidence>
<evidence type="ECO:0000256" key="1">
    <source>
        <dbReference type="ARBA" id="ARBA00022729"/>
    </source>
</evidence>
<dbReference type="Pfam" id="PF01453">
    <property type="entry name" value="B_lectin"/>
    <property type="match status" value="1"/>
</dbReference>
<sequence>MGSISVLFLVFMFLLAVDVKAQQNHSNVIPLGSWLSPIANRTSWLSPSGLFAFGFYPQGRKGFAIGIWMHTQPKNTIVWTANPDDPPVSSKATLNLTSDGMLLLRTEQGEENFIVTFLDEEGPEPADSASMHDSGNFVLYNNSSYVIWQSFDNPTDTILGGQNLSSGDELVSRSDHSSRRYCLKMRTNGNLVSSPVNSTDGSENAYWYVATFYGSGVKLSLNPRGFLRLTTYSSSLVILANNSYPGKKETSTIIYRAILDSDGIFKLYSHHFWGNSNTSSNVSLEWSSLHDQGEVRGFCGLNSYCTGTGSKAECRCYPGFHFMSPKNKLLGCYNNFSEDSCSKGPRIHYNIAASPNISWGDFPYSVQLINQENCYKSCLGDCYCRAAFYIYEDGTCNKFKLPLRYGRSQNSSVIAFFKVIQRNGGSLDDHNPVFLKDSKKKIILILSLTLGSIAFLCSVIAISCFFIYRHQVHRYRELSPENVNVEFAENFTLHSFSYNELENATDGFKEVLGEGSFGSVYKGYVSEANKTIVVKRLEKFLDKLVEDENVDMKTLERMVKVGLWCIQEDPALRPPMKNVILMLEGTVDIAVPPSPAISHS</sequence>